<feature type="domain" description="Beta-lactamase hydrolase-like protein phosphatase-like" evidence="1">
    <location>
        <begin position="23"/>
        <end position="125"/>
    </location>
</feature>
<dbReference type="EMBL" id="JABXXR010000232">
    <property type="protein sequence ID" value="NVN41982.1"/>
    <property type="molecule type" value="Genomic_DNA"/>
</dbReference>
<sequence>MFSKLRSLLHGRTPAPDQPFKARPLSDDFAVCPQIAADDAAAIAAAGFATVVCMRPDHEEPGQPTAAHIGQACADAGLAFAFLPTPVGASGDVQELRAVLSSHPAPVLAYCRSGARAARLWEAARTGERS</sequence>
<dbReference type="RefSeq" id="WP_176614824.1">
    <property type="nucleotide sequence ID" value="NZ_JABXXR010000232.1"/>
</dbReference>
<evidence type="ECO:0000313" key="3">
    <source>
        <dbReference type="Proteomes" id="UP000585665"/>
    </source>
</evidence>
<proteinExistence type="predicted"/>
<reference evidence="2 3" key="1">
    <citation type="submission" date="2020-06" db="EMBL/GenBank/DDBJ databases">
        <title>Description of novel acetic acid bacteria.</title>
        <authorList>
            <person name="Sombolestani A."/>
        </authorList>
    </citation>
    <scope>NUCLEOTIDE SEQUENCE [LARGE SCALE GENOMIC DNA]</scope>
    <source>
        <strain evidence="2 3">LMG 27010</strain>
    </source>
</reference>
<dbReference type="Proteomes" id="UP000585665">
    <property type="component" value="Unassembled WGS sequence"/>
</dbReference>
<dbReference type="InterPro" id="IPR005939">
    <property type="entry name" value="BLH_phosphatase-like"/>
</dbReference>
<evidence type="ECO:0000313" key="2">
    <source>
        <dbReference type="EMBL" id="NVN41982.1"/>
    </source>
</evidence>
<dbReference type="AlphaFoldDB" id="A0A850PJK4"/>
<evidence type="ECO:0000259" key="1">
    <source>
        <dbReference type="Pfam" id="PF04273"/>
    </source>
</evidence>
<dbReference type="Pfam" id="PF04273">
    <property type="entry name" value="BLH_phosphatase"/>
    <property type="match status" value="1"/>
</dbReference>
<organism evidence="2 3">
    <name type="scientific">Ameyamaea chiangmaiensis</name>
    <dbReference type="NCBI Taxonomy" id="442969"/>
    <lineage>
        <taxon>Bacteria</taxon>
        <taxon>Pseudomonadati</taxon>
        <taxon>Pseudomonadota</taxon>
        <taxon>Alphaproteobacteria</taxon>
        <taxon>Acetobacterales</taxon>
        <taxon>Acetobacteraceae</taxon>
        <taxon>Ameyamaea</taxon>
    </lineage>
</organism>
<dbReference type="GO" id="GO:0016787">
    <property type="term" value="F:hydrolase activity"/>
    <property type="evidence" value="ECO:0007669"/>
    <property type="project" value="InterPro"/>
</dbReference>
<comment type="caution">
    <text evidence="2">The sequence shown here is derived from an EMBL/GenBank/DDBJ whole genome shotgun (WGS) entry which is preliminary data.</text>
</comment>
<name>A0A850PJK4_9PROT</name>
<dbReference type="Gene3D" id="3.90.190.10">
    <property type="entry name" value="Protein tyrosine phosphatase superfamily"/>
    <property type="match status" value="1"/>
</dbReference>
<dbReference type="InterPro" id="IPR029021">
    <property type="entry name" value="Prot-tyrosine_phosphatase-like"/>
</dbReference>
<dbReference type="NCBIfam" id="TIGR01244">
    <property type="entry name" value="TIGR01244 family sulfur transferase"/>
    <property type="match status" value="1"/>
</dbReference>
<keyword evidence="3" id="KW-1185">Reference proteome</keyword>
<accession>A0A850PJK4</accession>
<gene>
    <name evidence="2" type="ORF">HUK82_15650</name>
</gene>
<protein>
    <submittedName>
        <fullName evidence="2">TIGR01244 family phosphatase</fullName>
    </submittedName>
</protein>